<keyword evidence="2" id="KW-1185">Reference proteome</keyword>
<comment type="caution">
    <text evidence="1">The sequence shown here is derived from an EMBL/GenBank/DDBJ whole genome shotgun (WGS) entry which is preliminary data.</text>
</comment>
<dbReference type="Proteomes" id="UP000708208">
    <property type="component" value="Unassembled WGS sequence"/>
</dbReference>
<protein>
    <submittedName>
        <fullName evidence="1">Uncharacterized protein</fullName>
    </submittedName>
</protein>
<evidence type="ECO:0000313" key="2">
    <source>
        <dbReference type="Proteomes" id="UP000708208"/>
    </source>
</evidence>
<gene>
    <name evidence="1" type="ORF">AFUS01_LOCUS8508</name>
</gene>
<accession>A0A8J2JFF8</accession>
<sequence length="10" mass="1227">FVWELLNLHG</sequence>
<name>A0A8J2JFF8_9HEXA</name>
<reference evidence="1" key="1">
    <citation type="submission" date="2021-06" db="EMBL/GenBank/DDBJ databases">
        <authorList>
            <person name="Hodson N. C."/>
            <person name="Mongue J. A."/>
            <person name="Jaron S. K."/>
        </authorList>
    </citation>
    <scope>NUCLEOTIDE SEQUENCE</scope>
</reference>
<organism evidence="1 2">
    <name type="scientific">Allacma fusca</name>
    <dbReference type="NCBI Taxonomy" id="39272"/>
    <lineage>
        <taxon>Eukaryota</taxon>
        <taxon>Metazoa</taxon>
        <taxon>Ecdysozoa</taxon>
        <taxon>Arthropoda</taxon>
        <taxon>Hexapoda</taxon>
        <taxon>Collembola</taxon>
        <taxon>Symphypleona</taxon>
        <taxon>Sminthuridae</taxon>
        <taxon>Allacma</taxon>
    </lineage>
</organism>
<evidence type="ECO:0000313" key="1">
    <source>
        <dbReference type="EMBL" id="CAG7719170.1"/>
    </source>
</evidence>
<dbReference type="EMBL" id="CAJVCH010059205">
    <property type="protein sequence ID" value="CAG7719170.1"/>
    <property type="molecule type" value="Genomic_DNA"/>
</dbReference>
<proteinExistence type="predicted"/>
<feature type="non-terminal residue" evidence="1">
    <location>
        <position position="1"/>
    </location>
</feature>